<reference evidence="1 2" key="2">
    <citation type="journal article" date="2022" name="Mol. Ecol. Resour.">
        <title>The genomes of chicory, endive, great burdock and yacon provide insights into Asteraceae paleo-polyploidization history and plant inulin production.</title>
        <authorList>
            <person name="Fan W."/>
            <person name="Wang S."/>
            <person name="Wang H."/>
            <person name="Wang A."/>
            <person name="Jiang F."/>
            <person name="Liu H."/>
            <person name="Zhao H."/>
            <person name="Xu D."/>
            <person name="Zhang Y."/>
        </authorList>
    </citation>
    <scope>NUCLEOTIDE SEQUENCE [LARGE SCALE GENOMIC DNA]</scope>
    <source>
        <strain evidence="2">cv. Yunnan</strain>
        <tissue evidence="1">Leaves</tissue>
    </source>
</reference>
<proteinExistence type="predicted"/>
<sequence length="136" mass="15443">MSNPHRKYFKLVKTEESSNQSEIAIKSLPGNVKLEIPLTSQNLHVKHESLDKKPLKLEIPSPLKFDGTVHEDLPPLDVKDVLAVQQNQDSKSVDFVESIGTLISWANHNPWEDEMSTDSDYNPFEESSVDFLISNR</sequence>
<keyword evidence="2" id="KW-1185">Reference proteome</keyword>
<comment type="caution">
    <text evidence="1">The sequence shown here is derived from an EMBL/GenBank/DDBJ whole genome shotgun (WGS) entry which is preliminary data.</text>
</comment>
<organism evidence="1 2">
    <name type="scientific">Smallanthus sonchifolius</name>
    <dbReference type="NCBI Taxonomy" id="185202"/>
    <lineage>
        <taxon>Eukaryota</taxon>
        <taxon>Viridiplantae</taxon>
        <taxon>Streptophyta</taxon>
        <taxon>Embryophyta</taxon>
        <taxon>Tracheophyta</taxon>
        <taxon>Spermatophyta</taxon>
        <taxon>Magnoliopsida</taxon>
        <taxon>eudicotyledons</taxon>
        <taxon>Gunneridae</taxon>
        <taxon>Pentapetalae</taxon>
        <taxon>asterids</taxon>
        <taxon>campanulids</taxon>
        <taxon>Asterales</taxon>
        <taxon>Asteraceae</taxon>
        <taxon>Asteroideae</taxon>
        <taxon>Heliantheae alliance</taxon>
        <taxon>Millerieae</taxon>
        <taxon>Smallanthus</taxon>
    </lineage>
</organism>
<protein>
    <submittedName>
        <fullName evidence="1">Uncharacterized protein</fullName>
    </submittedName>
</protein>
<dbReference type="Proteomes" id="UP001056120">
    <property type="component" value="Linkage Group LG27"/>
</dbReference>
<name>A0ACB8YS47_9ASTR</name>
<reference evidence="2" key="1">
    <citation type="journal article" date="2022" name="Mol. Ecol. Resour.">
        <title>The genomes of chicory, endive, great burdock and yacon provide insights into Asteraceae palaeo-polyploidization history and plant inulin production.</title>
        <authorList>
            <person name="Fan W."/>
            <person name="Wang S."/>
            <person name="Wang H."/>
            <person name="Wang A."/>
            <person name="Jiang F."/>
            <person name="Liu H."/>
            <person name="Zhao H."/>
            <person name="Xu D."/>
            <person name="Zhang Y."/>
        </authorList>
    </citation>
    <scope>NUCLEOTIDE SEQUENCE [LARGE SCALE GENOMIC DNA]</scope>
    <source>
        <strain evidence="2">cv. Yunnan</strain>
    </source>
</reference>
<gene>
    <name evidence="1" type="ORF">L1987_81462</name>
</gene>
<accession>A0ACB8YS47</accession>
<dbReference type="EMBL" id="CM042044">
    <property type="protein sequence ID" value="KAI3687759.1"/>
    <property type="molecule type" value="Genomic_DNA"/>
</dbReference>
<evidence type="ECO:0000313" key="1">
    <source>
        <dbReference type="EMBL" id="KAI3687759.1"/>
    </source>
</evidence>
<evidence type="ECO:0000313" key="2">
    <source>
        <dbReference type="Proteomes" id="UP001056120"/>
    </source>
</evidence>